<dbReference type="AlphaFoldDB" id="A0A1E4TUW1"/>
<feature type="domain" description="RNB" evidence="1">
    <location>
        <begin position="571"/>
        <end position="900"/>
    </location>
</feature>
<dbReference type="GO" id="GO:0000175">
    <property type="term" value="F:3'-5'-RNA exonuclease activity"/>
    <property type="evidence" value="ECO:0007669"/>
    <property type="project" value="TreeGrafter"/>
</dbReference>
<proteinExistence type="predicted"/>
<dbReference type="Pfam" id="PF00773">
    <property type="entry name" value="RNB"/>
    <property type="match status" value="1"/>
</dbReference>
<dbReference type="Proteomes" id="UP000094236">
    <property type="component" value="Unassembled WGS sequence"/>
</dbReference>
<protein>
    <recommendedName>
        <fullName evidence="1">RNB domain-containing protein</fullName>
    </recommendedName>
</protein>
<dbReference type="SMART" id="SM00955">
    <property type="entry name" value="RNB"/>
    <property type="match status" value="1"/>
</dbReference>
<gene>
    <name evidence="2" type="ORF">PACTADRAFT_34097</name>
</gene>
<dbReference type="InterPro" id="IPR012340">
    <property type="entry name" value="NA-bd_OB-fold"/>
</dbReference>
<dbReference type="OrthoDB" id="2285229at2759"/>
<dbReference type="GO" id="GO:0006402">
    <property type="term" value="P:mRNA catabolic process"/>
    <property type="evidence" value="ECO:0007669"/>
    <property type="project" value="TreeGrafter"/>
</dbReference>
<evidence type="ECO:0000313" key="3">
    <source>
        <dbReference type="Proteomes" id="UP000094236"/>
    </source>
</evidence>
<accession>A0A1E4TUW1</accession>
<evidence type="ECO:0000259" key="1">
    <source>
        <dbReference type="SMART" id="SM00955"/>
    </source>
</evidence>
<evidence type="ECO:0000313" key="2">
    <source>
        <dbReference type="EMBL" id="ODV95531.1"/>
    </source>
</evidence>
<dbReference type="PANTHER" id="PTHR23355:SF59">
    <property type="entry name" value="EXORIBONUCLEASE II, MITOCHONDRIAL"/>
    <property type="match status" value="1"/>
</dbReference>
<dbReference type="SUPFAM" id="SSF50249">
    <property type="entry name" value="Nucleic acid-binding proteins"/>
    <property type="match status" value="1"/>
</dbReference>
<dbReference type="STRING" id="669874.A0A1E4TUW1"/>
<dbReference type="PANTHER" id="PTHR23355">
    <property type="entry name" value="RIBONUCLEASE"/>
    <property type="match status" value="1"/>
</dbReference>
<keyword evidence="3" id="KW-1185">Reference proteome</keyword>
<reference evidence="3" key="1">
    <citation type="submission" date="2016-05" db="EMBL/GenBank/DDBJ databases">
        <title>Comparative genomics of biotechnologically important yeasts.</title>
        <authorList>
            <consortium name="DOE Joint Genome Institute"/>
            <person name="Riley R."/>
            <person name="Haridas S."/>
            <person name="Wolfe K.H."/>
            <person name="Lopes M.R."/>
            <person name="Hittinger C.T."/>
            <person name="Goker M."/>
            <person name="Salamov A."/>
            <person name="Wisecaver J."/>
            <person name="Long T.M."/>
            <person name="Aerts A.L."/>
            <person name="Barry K."/>
            <person name="Choi C."/>
            <person name="Clum A."/>
            <person name="Coughlan A.Y."/>
            <person name="Deshpande S."/>
            <person name="Douglass A.P."/>
            <person name="Hanson S.J."/>
            <person name="Klenk H.-P."/>
            <person name="Labutti K."/>
            <person name="Lapidus A."/>
            <person name="Lindquist E."/>
            <person name="Lipzen A."/>
            <person name="Meier-Kolthoff J.P."/>
            <person name="Ohm R.A."/>
            <person name="Otillar R.P."/>
            <person name="Pangilinan J."/>
            <person name="Peng Y."/>
            <person name="Rokas A."/>
            <person name="Rosa C.A."/>
            <person name="Scheuner C."/>
            <person name="Sibirny A.A."/>
            <person name="Slot J.C."/>
            <person name="Stielow J.B."/>
            <person name="Sun H."/>
            <person name="Kurtzman C.P."/>
            <person name="Blackwell M."/>
            <person name="Grigoriev I.V."/>
            <person name="Jeffries T.W."/>
        </authorList>
    </citation>
    <scope>NUCLEOTIDE SEQUENCE [LARGE SCALE GENOMIC DNA]</scope>
    <source>
        <strain evidence="3">NRRL Y-2460</strain>
    </source>
</reference>
<name>A0A1E4TUW1_PACTA</name>
<sequence>MRSALIRHRSGGTKRGKKVSLKDLNMSTTKYDPMSFEEIQRIKENKYMDINNVNNDFSETDDMRLKVAVAEARNRMQARYNEPNIIWKKKLKISQKTIQDIEEEMITRFGRPRNFFKSMDVLTSPLNVGDVVDLSTTLETADLAVVAELPNSLDDPRYTFINCYGGIIFASRLKVKLRFPNIYPHNWFNNIILNEKTLNLAERGINPIGKPKFTAEDSLINSSTNSYFEHALVNNVDNINKFETFIIPSIPSRILARHLSNILSKSWEYLPEFNSKLELLHNLLQSSESPIHLNIFQLFHATKLIDLNKIEKEVNKIDNTADLIQYYTKLSVNISKEIGTDNNYNTLVVGKSIIGELDLFEENDLSSFYSLILSLRKNSKLYGGVNNFDPVTYFPLSITIFPLSKVVETDLTVDAFKENEGLFQELNNYLIKKLQNPSNQEVDQIGHAPFYYDKIISLMKLYCSSSTSLDPTTESFLMKILRNLPIYNDKTISTSTVYELLLKLHECAKIQDPSEWSMDLLKPYSGISEKADFEQLHYDKLDEYYFSGRLPETNDFDNVKELRQDLTVDVNSDLTNKHVIYCIDDKGAHEIDDGIALKKLDNGSFKVYTHIADPGSFLTKDDILAKIAFERGYTSYFPDTATKPIEMLPRSFVDKVQLKNKTGDKDKKTRTMCYSVIYENGKVLPDSFDIFPSYANEFVGITYDEVDLILNNDPNVLRYISERYRIDPIRIKKDLLKLYEISENLNKVRTSKIDFKFKFSNSLTKVIKDEEKENLRLIFNNTNDESHETKNKSQLLVSEIMINTNSMVAKFLSKEKIPAIYKILKQLPISDEIYAQMKTLDQNSISDTQKISTFLSGTSYSIIPSRHEYIGVDSYVTVTSPLRRFSDLVIHWQLQSYLKNQLAEEPGVVNTSENKVNSLLSEKNLSYILLSLKSKELKINGTMRKSKNFYIFKYLKDVMTSKSENPLLRAIITSKPTTSGEANTKLVDYGNINCLLKSSAKFSNKKIISKLESLKNENLNFFSTLKIGDVVEDCYIEDIDLLSGDILLKSKSY</sequence>
<dbReference type="EMBL" id="KV454014">
    <property type="protein sequence ID" value="ODV95531.1"/>
    <property type="molecule type" value="Genomic_DNA"/>
</dbReference>
<dbReference type="InterPro" id="IPR001900">
    <property type="entry name" value="RNase_II/R"/>
</dbReference>
<dbReference type="GO" id="GO:0000932">
    <property type="term" value="C:P-body"/>
    <property type="evidence" value="ECO:0007669"/>
    <property type="project" value="TreeGrafter"/>
</dbReference>
<organism evidence="2 3">
    <name type="scientific">Pachysolen tannophilus NRRL Y-2460</name>
    <dbReference type="NCBI Taxonomy" id="669874"/>
    <lineage>
        <taxon>Eukaryota</taxon>
        <taxon>Fungi</taxon>
        <taxon>Dikarya</taxon>
        <taxon>Ascomycota</taxon>
        <taxon>Saccharomycotina</taxon>
        <taxon>Pichiomycetes</taxon>
        <taxon>Pachysolenaceae</taxon>
        <taxon>Pachysolen</taxon>
    </lineage>
</organism>
<dbReference type="GO" id="GO:0003723">
    <property type="term" value="F:RNA binding"/>
    <property type="evidence" value="ECO:0007669"/>
    <property type="project" value="InterPro"/>
</dbReference>
<dbReference type="InterPro" id="IPR050180">
    <property type="entry name" value="RNR_Ribonuclease"/>
</dbReference>